<protein>
    <submittedName>
        <fullName evidence="1">Uncharacterized protein</fullName>
    </submittedName>
</protein>
<organism evidence="1 2">
    <name type="scientific">Hohenbuehelia grisea</name>
    <dbReference type="NCBI Taxonomy" id="104357"/>
    <lineage>
        <taxon>Eukaryota</taxon>
        <taxon>Fungi</taxon>
        <taxon>Dikarya</taxon>
        <taxon>Basidiomycota</taxon>
        <taxon>Agaricomycotina</taxon>
        <taxon>Agaricomycetes</taxon>
        <taxon>Agaricomycetidae</taxon>
        <taxon>Agaricales</taxon>
        <taxon>Pleurotineae</taxon>
        <taxon>Pleurotaceae</taxon>
        <taxon>Hohenbuehelia</taxon>
    </lineage>
</organism>
<gene>
    <name evidence="1" type="ORF">HGRIS_001786</name>
</gene>
<dbReference type="Proteomes" id="UP001556367">
    <property type="component" value="Unassembled WGS sequence"/>
</dbReference>
<reference evidence="2" key="1">
    <citation type="submission" date="2024-06" db="EMBL/GenBank/DDBJ databases">
        <title>Multi-omics analyses provide insights into the biosynthesis of the anticancer antibiotic pleurotin in Hohenbuehelia grisea.</title>
        <authorList>
            <person name="Weaver J.A."/>
            <person name="Alberti F."/>
        </authorList>
    </citation>
    <scope>NUCLEOTIDE SEQUENCE [LARGE SCALE GENOMIC DNA]</scope>
    <source>
        <strain evidence="2">T-177</strain>
    </source>
</reference>
<proteinExistence type="predicted"/>
<comment type="caution">
    <text evidence="1">The sequence shown here is derived from an EMBL/GenBank/DDBJ whole genome shotgun (WGS) entry which is preliminary data.</text>
</comment>
<evidence type="ECO:0000313" key="1">
    <source>
        <dbReference type="EMBL" id="KAL0955549.1"/>
    </source>
</evidence>
<accession>A0ABR3JIG1</accession>
<dbReference type="EMBL" id="JASNQZ010000006">
    <property type="protein sequence ID" value="KAL0955549.1"/>
    <property type="molecule type" value="Genomic_DNA"/>
</dbReference>
<name>A0ABR3JIG1_9AGAR</name>
<sequence>MSPEIYLHACLLRNLYHATRRKFGHPKFGIWKLVLWVLRHHKPRIVAENPIAIFIASRHFHLSSCRHRTPCTSVVPPNPSIYDSEFIRRLFPVDIYTRDVIGSASILLS</sequence>
<keyword evidence="2" id="KW-1185">Reference proteome</keyword>
<evidence type="ECO:0000313" key="2">
    <source>
        <dbReference type="Proteomes" id="UP001556367"/>
    </source>
</evidence>